<evidence type="ECO:0000313" key="19">
    <source>
        <dbReference type="Proteomes" id="UP000663829"/>
    </source>
</evidence>
<evidence type="ECO:0000256" key="8">
    <source>
        <dbReference type="ARBA" id="ARBA00022853"/>
    </source>
</evidence>
<dbReference type="InterPro" id="IPR018253">
    <property type="entry name" value="DnaJ_domain_CS"/>
</dbReference>
<dbReference type="InterPro" id="IPR042569">
    <property type="entry name" value="RAC_head_sf"/>
</dbReference>
<feature type="domain" description="SANT" evidence="15">
    <location>
        <begin position="1723"/>
        <end position="1779"/>
    </location>
</feature>
<feature type="region of interest" description="Disordered" evidence="11">
    <location>
        <begin position="1455"/>
        <end position="1511"/>
    </location>
</feature>
<dbReference type="CDD" id="cd00167">
    <property type="entry name" value="SANT"/>
    <property type="match status" value="2"/>
</dbReference>
<evidence type="ECO:0000256" key="11">
    <source>
        <dbReference type="SAM" id="MobiDB-lite"/>
    </source>
</evidence>
<dbReference type="InterPro" id="IPR013126">
    <property type="entry name" value="Hsp_70_fam"/>
</dbReference>
<dbReference type="Gene3D" id="3.30.30.30">
    <property type="match status" value="1"/>
</dbReference>
<organism evidence="17 19">
    <name type="scientific">Didymodactylos carnosus</name>
    <dbReference type="NCBI Taxonomy" id="1234261"/>
    <lineage>
        <taxon>Eukaryota</taxon>
        <taxon>Metazoa</taxon>
        <taxon>Spiralia</taxon>
        <taxon>Gnathifera</taxon>
        <taxon>Rotifera</taxon>
        <taxon>Eurotatoria</taxon>
        <taxon>Bdelloidea</taxon>
        <taxon>Philodinida</taxon>
        <taxon>Philodinidae</taxon>
        <taxon>Didymodactylos</taxon>
    </lineage>
</organism>
<gene>
    <name evidence="17" type="ORF">GPM918_LOCUS4189</name>
    <name evidence="18" type="ORF">SRO942_LOCUS4189</name>
</gene>
<feature type="region of interest" description="Disordered" evidence="11">
    <location>
        <begin position="394"/>
        <end position="419"/>
    </location>
</feature>
<dbReference type="GO" id="GO:0030544">
    <property type="term" value="F:Hsp70 protein binding"/>
    <property type="evidence" value="ECO:0007669"/>
    <property type="project" value="InterPro"/>
</dbReference>
<evidence type="ECO:0000259" key="12">
    <source>
        <dbReference type="PROSITE" id="PS50076"/>
    </source>
</evidence>
<evidence type="ECO:0000259" key="14">
    <source>
        <dbReference type="PROSITE" id="PS50172"/>
    </source>
</evidence>
<dbReference type="SUPFAM" id="SSF53067">
    <property type="entry name" value="Actin-like ATPase domain"/>
    <property type="match status" value="2"/>
</dbReference>
<dbReference type="GO" id="GO:0005524">
    <property type="term" value="F:ATP binding"/>
    <property type="evidence" value="ECO:0007669"/>
    <property type="project" value="UniProtKB-KW"/>
</dbReference>
<dbReference type="Gene3D" id="1.10.287.110">
    <property type="entry name" value="DnaJ domain"/>
    <property type="match status" value="1"/>
</dbReference>
<dbReference type="Pfam" id="PF21884">
    <property type="entry name" value="ZUO1-like_ZHD"/>
    <property type="match status" value="1"/>
</dbReference>
<evidence type="ECO:0000256" key="4">
    <source>
        <dbReference type="ARBA" id="ARBA00022490"/>
    </source>
</evidence>
<dbReference type="GO" id="GO:0051083">
    <property type="term" value="P:'de novo' cotranslational protein folding"/>
    <property type="evidence" value="ECO:0007669"/>
    <property type="project" value="InterPro"/>
</dbReference>
<protein>
    <recommendedName>
        <fullName evidence="3">DnaJ homolog subfamily C member 2</fullName>
    </recommendedName>
</protein>
<dbReference type="SUPFAM" id="SSF46689">
    <property type="entry name" value="Homeodomain-like"/>
    <property type="match status" value="1"/>
</dbReference>
<keyword evidence="4" id="KW-0963">Cytoplasm</keyword>
<keyword evidence="5" id="KW-0677">Repeat</keyword>
<dbReference type="SMART" id="SM00717">
    <property type="entry name" value="SANT"/>
    <property type="match status" value="2"/>
</dbReference>
<dbReference type="PANTHER" id="PTHR43999">
    <property type="entry name" value="DNAJ HOMOLOG SUBFAMILY C MEMBER 2"/>
    <property type="match status" value="1"/>
</dbReference>
<feature type="region of interest" description="Disordered" evidence="11">
    <location>
        <begin position="476"/>
        <end position="506"/>
    </location>
</feature>
<comment type="caution">
    <text evidence="17">The sequence shown here is derived from an EMBL/GenBank/DDBJ whole genome shotgun (WGS) entry which is preliminary data.</text>
</comment>
<dbReference type="InterPro" id="IPR036869">
    <property type="entry name" value="J_dom_sf"/>
</dbReference>
<dbReference type="InterPro" id="IPR001005">
    <property type="entry name" value="SANT/Myb"/>
</dbReference>
<evidence type="ECO:0000259" key="13">
    <source>
        <dbReference type="PROSITE" id="PS50090"/>
    </source>
</evidence>
<evidence type="ECO:0000259" key="15">
    <source>
        <dbReference type="PROSITE" id="PS51293"/>
    </source>
</evidence>
<keyword evidence="8" id="KW-0156">Chromatin regulator</keyword>
<dbReference type="InterPro" id="IPR032003">
    <property type="entry name" value="RAC_head"/>
</dbReference>
<evidence type="ECO:0000259" key="16">
    <source>
        <dbReference type="PROSITE" id="PS51294"/>
    </source>
</evidence>
<dbReference type="SMART" id="SM00271">
    <property type="entry name" value="DnaJ"/>
    <property type="match status" value="1"/>
</dbReference>
<dbReference type="Pfam" id="PF00012">
    <property type="entry name" value="HSP70"/>
    <property type="match status" value="1"/>
</dbReference>
<dbReference type="SUPFAM" id="SSF46565">
    <property type="entry name" value="Chaperone J-domain"/>
    <property type="match status" value="1"/>
</dbReference>
<dbReference type="PROSITE" id="PS50090">
    <property type="entry name" value="MYB_LIKE"/>
    <property type="match status" value="1"/>
</dbReference>
<dbReference type="InterPro" id="IPR054076">
    <property type="entry name" value="ZUO1-like_ZHD"/>
</dbReference>
<dbReference type="Gene3D" id="3.40.50.10190">
    <property type="entry name" value="BRCT domain"/>
    <property type="match status" value="3"/>
</dbReference>
<accession>A0A813THT7</accession>
<dbReference type="PROSITE" id="PS00636">
    <property type="entry name" value="DNAJ_1"/>
    <property type="match status" value="1"/>
</dbReference>
<evidence type="ECO:0000256" key="1">
    <source>
        <dbReference type="ARBA" id="ARBA00004514"/>
    </source>
</evidence>
<dbReference type="InterPro" id="IPR017930">
    <property type="entry name" value="Myb_dom"/>
</dbReference>
<dbReference type="Pfam" id="PF00226">
    <property type="entry name" value="DnaJ"/>
    <property type="match status" value="1"/>
</dbReference>
<feature type="compositionally biased region" description="Low complexity" evidence="11">
    <location>
        <begin position="480"/>
        <end position="506"/>
    </location>
</feature>
<dbReference type="GO" id="GO:0140662">
    <property type="term" value="F:ATP-dependent protein folding chaperone"/>
    <property type="evidence" value="ECO:0007669"/>
    <property type="project" value="InterPro"/>
</dbReference>
<dbReference type="Gene3D" id="1.10.10.60">
    <property type="entry name" value="Homeodomain-like"/>
    <property type="match status" value="2"/>
</dbReference>
<dbReference type="PROSITE" id="PS50172">
    <property type="entry name" value="BRCT"/>
    <property type="match status" value="2"/>
</dbReference>
<dbReference type="Pfam" id="PF00249">
    <property type="entry name" value="Myb_DNA-binding"/>
    <property type="match status" value="1"/>
</dbReference>
<dbReference type="EMBL" id="CAJNOQ010000554">
    <property type="protein sequence ID" value="CAF0814071.1"/>
    <property type="molecule type" value="Genomic_DNA"/>
</dbReference>
<dbReference type="Proteomes" id="UP000663829">
    <property type="component" value="Unassembled WGS sequence"/>
</dbReference>
<dbReference type="SMART" id="SM00292">
    <property type="entry name" value="BRCT"/>
    <property type="match status" value="2"/>
</dbReference>
<dbReference type="Gene3D" id="1.10.8.840">
    <property type="entry name" value="Ribosome-associated complex head domain"/>
    <property type="match status" value="1"/>
</dbReference>
<dbReference type="InterPro" id="IPR044634">
    <property type="entry name" value="Zuotin/DnaJC2"/>
</dbReference>
<reference evidence="17" key="1">
    <citation type="submission" date="2021-02" db="EMBL/GenBank/DDBJ databases">
        <authorList>
            <person name="Nowell W R."/>
        </authorList>
    </citation>
    <scope>NUCLEOTIDE SEQUENCE</scope>
</reference>
<feature type="domain" description="J" evidence="12">
    <location>
        <begin position="1268"/>
        <end position="1334"/>
    </location>
</feature>
<feature type="region of interest" description="Disordered" evidence="11">
    <location>
        <begin position="1210"/>
        <end position="1245"/>
    </location>
</feature>
<keyword evidence="6" id="KW-0547">Nucleotide-binding</keyword>
<dbReference type="PROSITE" id="PS51293">
    <property type="entry name" value="SANT"/>
    <property type="match status" value="1"/>
</dbReference>
<evidence type="ECO:0000256" key="10">
    <source>
        <dbReference type="ARBA" id="ARBA00023186"/>
    </source>
</evidence>
<comment type="subcellular location">
    <subcellularLocation>
        <location evidence="1">Cytoplasm</location>
        <location evidence="1">Cytosol</location>
    </subcellularLocation>
</comment>
<evidence type="ECO:0000256" key="6">
    <source>
        <dbReference type="ARBA" id="ARBA00022741"/>
    </source>
</evidence>
<evidence type="ECO:0000256" key="2">
    <source>
        <dbReference type="ARBA" id="ARBA00007381"/>
    </source>
</evidence>
<dbReference type="InterPro" id="IPR043129">
    <property type="entry name" value="ATPase_NBD"/>
</dbReference>
<dbReference type="GO" id="GO:0005829">
    <property type="term" value="C:cytosol"/>
    <property type="evidence" value="ECO:0007669"/>
    <property type="project" value="UniProtKB-SubCell"/>
</dbReference>
<feature type="compositionally biased region" description="Polar residues" evidence="11">
    <location>
        <begin position="394"/>
        <end position="405"/>
    </location>
</feature>
<dbReference type="Pfam" id="PF16717">
    <property type="entry name" value="RAC_head"/>
    <property type="match status" value="1"/>
</dbReference>
<evidence type="ECO:0000256" key="5">
    <source>
        <dbReference type="ARBA" id="ARBA00022737"/>
    </source>
</evidence>
<comment type="similarity">
    <text evidence="2">Belongs to the heat shock protein 70 family.</text>
</comment>
<dbReference type="GO" id="GO:0006325">
    <property type="term" value="P:chromatin organization"/>
    <property type="evidence" value="ECO:0007669"/>
    <property type="project" value="UniProtKB-KW"/>
</dbReference>
<dbReference type="OrthoDB" id="1690618at2759"/>
<dbReference type="Gene3D" id="3.90.640.10">
    <property type="entry name" value="Actin, Chain A, domain 4"/>
    <property type="match status" value="1"/>
</dbReference>
<feature type="domain" description="BRCT" evidence="14">
    <location>
        <begin position="20"/>
        <end position="116"/>
    </location>
</feature>
<feature type="domain" description="Myb-like" evidence="13">
    <location>
        <begin position="1728"/>
        <end position="1775"/>
    </location>
</feature>
<dbReference type="CDD" id="cd06257">
    <property type="entry name" value="DnaJ"/>
    <property type="match status" value="1"/>
</dbReference>
<dbReference type="EMBL" id="CAJOBC010000554">
    <property type="protein sequence ID" value="CAF3599995.1"/>
    <property type="molecule type" value="Genomic_DNA"/>
</dbReference>
<dbReference type="SUPFAM" id="SSF52113">
    <property type="entry name" value="BRCT domain"/>
    <property type="match status" value="2"/>
</dbReference>
<dbReference type="InterPro" id="IPR017884">
    <property type="entry name" value="SANT_dom"/>
</dbReference>
<feature type="domain" description="HTH myb-type" evidence="16">
    <location>
        <begin position="1726"/>
        <end position="1779"/>
    </location>
</feature>
<evidence type="ECO:0000313" key="17">
    <source>
        <dbReference type="EMBL" id="CAF0814071.1"/>
    </source>
</evidence>
<name>A0A813THT7_9BILA</name>
<keyword evidence="7" id="KW-0067">ATP-binding</keyword>
<dbReference type="Gene3D" id="3.30.420.40">
    <property type="match status" value="2"/>
</dbReference>
<feature type="compositionally biased region" description="Acidic residues" evidence="11">
    <location>
        <begin position="1229"/>
        <end position="1245"/>
    </location>
</feature>
<keyword evidence="9" id="KW-0010">Activator</keyword>
<dbReference type="InterPro" id="IPR036420">
    <property type="entry name" value="BRCT_dom_sf"/>
</dbReference>
<keyword evidence="19" id="KW-1185">Reference proteome</keyword>
<dbReference type="InterPro" id="IPR009057">
    <property type="entry name" value="Homeodomain-like_sf"/>
</dbReference>
<evidence type="ECO:0000256" key="7">
    <source>
        <dbReference type="ARBA" id="ARBA00022840"/>
    </source>
</evidence>
<evidence type="ECO:0000256" key="3">
    <source>
        <dbReference type="ARBA" id="ARBA00014469"/>
    </source>
</evidence>
<dbReference type="Proteomes" id="UP000681722">
    <property type="component" value="Unassembled WGS sequence"/>
</dbReference>
<dbReference type="PRINTS" id="PR00301">
    <property type="entry name" value="HEATSHOCK70"/>
</dbReference>
<dbReference type="InterPro" id="IPR001357">
    <property type="entry name" value="BRCT_dom"/>
</dbReference>
<dbReference type="PROSITE" id="PS51294">
    <property type="entry name" value="HTH_MYB"/>
    <property type="match status" value="1"/>
</dbReference>
<proteinExistence type="inferred from homology"/>
<dbReference type="GO" id="GO:0006450">
    <property type="term" value="P:regulation of translational fidelity"/>
    <property type="evidence" value="ECO:0007669"/>
    <property type="project" value="InterPro"/>
</dbReference>
<dbReference type="Pfam" id="PF12738">
    <property type="entry name" value="PTCB-BRCT"/>
    <property type="match status" value="1"/>
</dbReference>
<dbReference type="Pfam" id="PF23082">
    <property type="entry name" value="Myb_DNA-binding_2"/>
    <property type="match status" value="1"/>
</dbReference>
<evidence type="ECO:0000256" key="9">
    <source>
        <dbReference type="ARBA" id="ARBA00023159"/>
    </source>
</evidence>
<keyword evidence="10" id="KW-0143">Chaperone</keyword>
<dbReference type="GO" id="GO:0043022">
    <property type="term" value="F:ribosome binding"/>
    <property type="evidence" value="ECO:0007669"/>
    <property type="project" value="InterPro"/>
</dbReference>
<dbReference type="PANTHER" id="PTHR43999:SF1">
    <property type="entry name" value="DNAJ HOMOLOG SUBFAMILY C MEMBER 2"/>
    <property type="match status" value="1"/>
</dbReference>
<dbReference type="InterPro" id="IPR001623">
    <property type="entry name" value="DnaJ_domain"/>
</dbReference>
<evidence type="ECO:0000313" key="18">
    <source>
        <dbReference type="EMBL" id="CAF3599995.1"/>
    </source>
</evidence>
<feature type="domain" description="BRCT" evidence="14">
    <location>
        <begin position="605"/>
        <end position="695"/>
    </location>
</feature>
<dbReference type="PROSITE" id="PS50076">
    <property type="entry name" value="DNAJ_2"/>
    <property type="match status" value="1"/>
</dbReference>
<sequence>MSVSSFAKPKIQQPSREKVDRLLLFSKCVFYVDCESELATENYVERSLRLGNILKEYGAQICDVPSEKTTTHIIFKHGKYETKLFARKYHIPLIDPKWLDCCVKRKQIISYRKYQIPLNDIIIGSKDEENDENKDITVLPEVFSLTITPRNEFASEKLQHLQSNNFTPKNKLYVVSTDAKYSSIGKKKLFTPVRGEFDNLPKDRYFEQVQTITVDDIIPPTQEENDTEQVLIINRYGGNVIRIKPIKNEKVESILIPQTSNDSLSIDQISVITHEENDKPQWNDTSIPHEFYRNKLTTDHVQDSQADDTIIILPSQDENQSDKLTCSSSPVHFGYFNGELLSLLEKEMASNRWPFQPSAIMNTDDLIWSSNEQLSFSFPLKPQSTQINEPLQCSRPRSPTFNRTPQARRRNKENRRPLSMQKISTIEQQPCSTFLSLTNVTPLAKDVLFVLSSIDDELKSDAPRIQSQLRLSLEEDTNYTQSQKQQQTEQVQTSATQISEQQQSSPPIEINQYQAQSLNEDEVQEVLEALNRSSQTDHNDTADDQLGPIHVVFKTKRPFRTEHVPYPPPLISYSQAIREKDQQQHVRENTLTNTALKSLPRKPANYSFVLSGLTASQCNKVQNLVRKMGDCYLQTYVDLSTTHVIMNYEDDKPPEEQITMEIILAMLYGCPIVTVDWIVRSVKVGEWLSCKKYEILLKKVQSVKLYKKARQNGKPITLFQKCEDIYLTSTTKYPRDDLLRMIILSGGNTTVCRNRARVVVGKSSKLLKVIPYPNVKEEWVIDIGVIMTSKDSAFIGIRLGASNISVAYYKDGRSETIVNELGDRSTPTFITYNDNDSVLGLPSKQGLTRNQQNTIIWSPHFIGCSERRNEEFLTCYKQTSPIDVTENDNRVTFSLTLNGKSKSVDLETVITAFFHYIKQLVLSATNLKEVQAVLSSQYNMIDDQDLIRICIKKSGIELKAIIPDACSACLAYELDKDSGHVESNVLIYRLGGSTYECSIIRSIGGCLKTLASQYGYEHSGDRFTDVVVNIIADEFQNDPRSVSRSLLKLRACAEQAKHILSTTPSTQCSVDALHDGIDLDSSISRLRFNGEANSLFLECMKPIDYVLEKAQLQADDIKLIVLCGGGTKILQIRDFIQQKLPNADMLSSINADEVIALGAARQCYIQNKYRNSKVSTSHGKRSSIQNGDDVTIDEFECVGVRYFRSHLDHTGEQNGEATASNKEEKEVLSDSDAEDDNDKDDEQDLDIDWTKHETYLRKLDVNDWKDQDHYKVLGLAKLRYKATQKQIRAAHKLMILRYHPDKSKRIESERFSLITHAFEILSNPQLRRAYDSVDPKFDDTIPGSTVSVDTQTFFDIFGPVFERNARWSNLHPVPLLGNIDSSFDYVNKFYCFWYEFDSWREYSYLDEEDKSQGQDRDERRYIEKANRVERVKRKKTEMQRIRSLVDNAYKNDMRIKKFKQDEQQRKDDEKLRKKTEVDKRRQEQKQRELDEQKRIQDEKQRQDDEVKRKQDELRKEKEIQKKFIKKEKKQLRDLCKEHNYFNEKENNLKQIEQIEYLIECLPLDQLKVLNEKLKEENCDKKQLILTEIQRIEEEKIQQKRAEDLQQQSTASASASSAVNGTLSKWSPDEIELLVKALRLYPAGVQNRWNVVLEFIKRGGGSQKRTVQDVMQKAKDIQSGKKELEEVVQSLDNITLRSHKNKQQQQHIIDEQQPSERDDAVLEQQQQAWTADEQRIFEQALRTYPNTLGPSRWDKIAECLPNRSKKECLERYKELARIVQAKKQSEAAATVK</sequence>